<dbReference type="InterPro" id="IPR002656">
    <property type="entry name" value="Acyl_transf_3_dom"/>
</dbReference>
<evidence type="ECO:0000313" key="7">
    <source>
        <dbReference type="Proteomes" id="UP001145799"/>
    </source>
</evidence>
<evidence type="ECO:0000256" key="2">
    <source>
        <dbReference type="SAM" id="Phobius"/>
    </source>
</evidence>
<proteinExistence type="predicted"/>
<dbReference type="Pfam" id="PF01757">
    <property type="entry name" value="Acyl_transf_3"/>
    <property type="match status" value="1"/>
</dbReference>
<feature type="domain" description="SGNH" evidence="4">
    <location>
        <begin position="489"/>
        <end position="697"/>
    </location>
</feature>
<reference evidence="6 8" key="2">
    <citation type="submission" date="2023-07" db="EMBL/GenBank/DDBJ databases">
        <title>Sequencing the genomes of 1000 actinobacteria strains.</title>
        <authorList>
            <person name="Klenk H.-P."/>
        </authorList>
    </citation>
    <scope>NUCLEOTIDE SEQUENCE [LARGE SCALE GENOMIC DNA]</scope>
    <source>
        <strain evidence="6 8">DSM 44724</strain>
    </source>
</reference>
<reference evidence="5" key="1">
    <citation type="submission" date="2022-12" db="EMBL/GenBank/DDBJ databases">
        <title>Gycomyces niveus sp.nov., a novel actinomycete isolated from soil in Shouguang.</title>
        <authorList>
            <person name="Yang X."/>
        </authorList>
    </citation>
    <scope>NUCLEOTIDE SEQUENCE</scope>
    <source>
        <strain evidence="5">DSM 44724</strain>
    </source>
</reference>
<feature type="transmembrane region" description="Helical" evidence="2">
    <location>
        <begin position="271"/>
        <end position="288"/>
    </location>
</feature>
<evidence type="ECO:0000313" key="5">
    <source>
        <dbReference type="EMBL" id="MDA1387185.1"/>
    </source>
</evidence>
<organism evidence="5 7">
    <name type="scientific">Glycomyces lechevalierae</name>
    <dbReference type="NCBI Taxonomy" id="256034"/>
    <lineage>
        <taxon>Bacteria</taxon>
        <taxon>Bacillati</taxon>
        <taxon>Actinomycetota</taxon>
        <taxon>Actinomycetes</taxon>
        <taxon>Glycomycetales</taxon>
        <taxon>Glycomycetaceae</taxon>
        <taxon>Glycomyces</taxon>
    </lineage>
</organism>
<evidence type="ECO:0000259" key="3">
    <source>
        <dbReference type="Pfam" id="PF01757"/>
    </source>
</evidence>
<dbReference type="GO" id="GO:0016020">
    <property type="term" value="C:membrane"/>
    <property type="evidence" value="ECO:0007669"/>
    <property type="project" value="TreeGrafter"/>
</dbReference>
<keyword evidence="5" id="KW-0012">Acyltransferase</keyword>
<dbReference type="Proteomes" id="UP001183604">
    <property type="component" value="Unassembled WGS sequence"/>
</dbReference>
<evidence type="ECO:0000313" key="8">
    <source>
        <dbReference type="Proteomes" id="UP001183604"/>
    </source>
</evidence>
<keyword evidence="2" id="KW-1133">Transmembrane helix</keyword>
<dbReference type="RefSeq" id="WP_310284708.1">
    <property type="nucleotide sequence ID" value="NZ_BAAAOM010000004.1"/>
</dbReference>
<feature type="region of interest" description="Disordered" evidence="1">
    <location>
        <begin position="23"/>
        <end position="44"/>
    </location>
</feature>
<feature type="transmembrane region" description="Helical" evidence="2">
    <location>
        <begin position="396"/>
        <end position="419"/>
    </location>
</feature>
<dbReference type="GO" id="GO:0009103">
    <property type="term" value="P:lipopolysaccharide biosynthetic process"/>
    <property type="evidence" value="ECO:0007669"/>
    <property type="project" value="TreeGrafter"/>
</dbReference>
<feature type="transmembrane region" description="Helical" evidence="2">
    <location>
        <begin position="211"/>
        <end position="230"/>
    </location>
</feature>
<feature type="transmembrane region" description="Helical" evidence="2">
    <location>
        <begin position="325"/>
        <end position="344"/>
    </location>
</feature>
<dbReference type="PANTHER" id="PTHR23028">
    <property type="entry name" value="ACETYLTRANSFERASE"/>
    <property type="match status" value="1"/>
</dbReference>
<dbReference type="InterPro" id="IPR050879">
    <property type="entry name" value="Acyltransferase_3"/>
</dbReference>
<gene>
    <name evidence="6" type="ORF">J2S69_002270</name>
    <name evidence="5" type="ORF">O2L01_19475</name>
</gene>
<dbReference type="EMBL" id="JAVDYD010000001">
    <property type="protein sequence ID" value="MDR7338551.1"/>
    <property type="molecule type" value="Genomic_DNA"/>
</dbReference>
<dbReference type="GO" id="GO:0016747">
    <property type="term" value="F:acyltransferase activity, transferring groups other than amino-acyl groups"/>
    <property type="evidence" value="ECO:0007669"/>
    <property type="project" value="InterPro"/>
</dbReference>
<dbReference type="Pfam" id="PF19040">
    <property type="entry name" value="SGNH"/>
    <property type="match status" value="1"/>
</dbReference>
<feature type="domain" description="Acyltransferase 3" evidence="3">
    <location>
        <begin position="51"/>
        <end position="378"/>
    </location>
</feature>
<keyword evidence="2" id="KW-0472">Membrane</keyword>
<dbReference type="Proteomes" id="UP001145799">
    <property type="component" value="Unassembled WGS sequence"/>
</dbReference>
<keyword evidence="8" id="KW-1185">Reference proteome</keyword>
<feature type="transmembrane region" description="Helical" evidence="2">
    <location>
        <begin position="245"/>
        <end position="264"/>
    </location>
</feature>
<dbReference type="AlphaFoldDB" id="A0A9X3PNB4"/>
<feature type="transmembrane region" description="Helical" evidence="2">
    <location>
        <begin position="54"/>
        <end position="70"/>
    </location>
</feature>
<feature type="transmembrane region" description="Helical" evidence="2">
    <location>
        <begin position="294"/>
        <end position="313"/>
    </location>
</feature>
<dbReference type="EMBL" id="JAPZVQ010000014">
    <property type="protein sequence ID" value="MDA1387185.1"/>
    <property type="molecule type" value="Genomic_DNA"/>
</dbReference>
<feature type="transmembrane region" description="Helical" evidence="2">
    <location>
        <begin position="364"/>
        <end position="384"/>
    </location>
</feature>
<evidence type="ECO:0000313" key="6">
    <source>
        <dbReference type="EMBL" id="MDR7338551.1"/>
    </source>
</evidence>
<evidence type="ECO:0000259" key="4">
    <source>
        <dbReference type="Pfam" id="PF19040"/>
    </source>
</evidence>
<sequence>MTRYDAPSRGVDETMQLSIVRDAASPAAATERGGPPRRQRPEPQHRAFRPELQGLRAVAVLLVAVYHIWFGRVSGGVDVFLLFTGFLITGSLLRSIERKGRIEPLRFLARLAHRLLPTVAVVLVGVLVAAYLWMPPSRWAEILKESFASALYYENWLLAEKSVDYLTRDQGTSPLQHFWSLSIQGQFYFVWLALMGLVLLAVRRFGADPKWLVFTACSMVFTGSLTYSVLQTAANQPWAYFDTGARLWEFAFGGMLAVVLPYLNPSVRVRIVLGWGGLIALFACGALFNVSAMFPGYIAFWPLLAATAIMIAGQTGSPVSVDRLLTAKPLTVVGDWSYALYLWHWPVLLMYLQVAERDHASWRGGAYVLLASLALAAATTWIVQQKIANLPRFKTSPAWAFALAVLFLAPVVTGTYVAYQRVLERDAGLAGAAEEAAQDTDVYPGAAVLTDEELAASLPEAEFIPPLTDELDLPALYDQGCDAQMDGPDAIVCEFGDLASDQTVLLVGASRIAHWVPAFESASEEHGWHLVSITKDGCQFTTDTPYDDEGNVNDSCISWNEQAAAEIERIKPDLVVTLASRSFAESESVYDGFAERWRQLDEQGIQVLALRDIPRLEENLPECMELHGPEGCVTPVDFSQVEPPPEERYEDLPGNVVFDDLTPYICPDGECPAVIGNVRTYRDHSHLTATYSATMGPFAGEAVLEATGW</sequence>
<comment type="caution">
    <text evidence="5">The sequence shown here is derived from an EMBL/GenBank/DDBJ whole genome shotgun (WGS) entry which is preliminary data.</text>
</comment>
<keyword evidence="2" id="KW-0812">Transmembrane</keyword>
<keyword evidence="5" id="KW-0808">Transferase</keyword>
<dbReference type="InterPro" id="IPR043968">
    <property type="entry name" value="SGNH"/>
</dbReference>
<protein>
    <submittedName>
        <fullName evidence="5">Acyltransferase family protein</fullName>
    </submittedName>
    <submittedName>
        <fullName evidence="6">Peptidoglycan/LPS O-acetylase OafA/YrhL</fullName>
    </submittedName>
</protein>
<dbReference type="PANTHER" id="PTHR23028:SF53">
    <property type="entry name" value="ACYL_TRANSF_3 DOMAIN-CONTAINING PROTEIN"/>
    <property type="match status" value="1"/>
</dbReference>
<accession>A0A9X3PNB4</accession>
<feature type="transmembrane region" description="Helical" evidence="2">
    <location>
        <begin position="183"/>
        <end position="202"/>
    </location>
</feature>
<feature type="transmembrane region" description="Helical" evidence="2">
    <location>
        <begin position="76"/>
        <end position="94"/>
    </location>
</feature>
<name>A0A9X3PNB4_9ACTN</name>
<evidence type="ECO:0000256" key="1">
    <source>
        <dbReference type="SAM" id="MobiDB-lite"/>
    </source>
</evidence>
<feature type="transmembrane region" description="Helical" evidence="2">
    <location>
        <begin position="115"/>
        <end position="134"/>
    </location>
</feature>